<feature type="compositionally biased region" description="Basic and acidic residues" evidence="1">
    <location>
        <begin position="61"/>
        <end position="123"/>
    </location>
</feature>
<evidence type="ECO:0000256" key="1">
    <source>
        <dbReference type="SAM" id="MobiDB-lite"/>
    </source>
</evidence>
<protein>
    <submittedName>
        <fullName evidence="2">Uncharacterized protein</fullName>
    </submittedName>
</protein>
<gene>
    <name evidence="2" type="ORF">Hamer_G006727</name>
</gene>
<proteinExistence type="predicted"/>
<accession>A0A8J5JID4</accession>
<organism evidence="2 3">
    <name type="scientific">Homarus americanus</name>
    <name type="common">American lobster</name>
    <dbReference type="NCBI Taxonomy" id="6706"/>
    <lineage>
        <taxon>Eukaryota</taxon>
        <taxon>Metazoa</taxon>
        <taxon>Ecdysozoa</taxon>
        <taxon>Arthropoda</taxon>
        <taxon>Crustacea</taxon>
        <taxon>Multicrustacea</taxon>
        <taxon>Malacostraca</taxon>
        <taxon>Eumalacostraca</taxon>
        <taxon>Eucarida</taxon>
        <taxon>Decapoda</taxon>
        <taxon>Pleocyemata</taxon>
        <taxon>Astacidea</taxon>
        <taxon>Nephropoidea</taxon>
        <taxon>Nephropidae</taxon>
        <taxon>Homarus</taxon>
    </lineage>
</organism>
<comment type="caution">
    <text evidence="2">The sequence shown here is derived from an EMBL/GenBank/DDBJ whole genome shotgun (WGS) entry which is preliminary data.</text>
</comment>
<evidence type="ECO:0000313" key="3">
    <source>
        <dbReference type="Proteomes" id="UP000747542"/>
    </source>
</evidence>
<dbReference type="AlphaFoldDB" id="A0A8J5JID4"/>
<dbReference type="EMBL" id="JAHLQT010039062">
    <property type="protein sequence ID" value="KAG7156731.1"/>
    <property type="molecule type" value="Genomic_DNA"/>
</dbReference>
<sequence length="262" mass="29562">MPRYRGVLQVDDASPDDPLIHLFDYSSTDEHNGTSKSSYRKQLVAVDSCIFLRRRNLAKIKTKETKRTKGENRTPSESETKAKPQENDGNEDETKKQGKEKKKHEEEVINEGDKTTKENTEIIDKDEEAETTNASFFTLEEGREFEGYILKCPNGPFDYALKLWDDGRAAPRDDSYPREEEEVAGLVIDRNGDYLTVACGTNIAYATRKSFLTAGVDPDDLSLPFGRLQVTLTRATTRPEEVPAAAWVATPTQITVPPYDIY</sequence>
<reference evidence="2" key="1">
    <citation type="journal article" date="2021" name="Sci. Adv.">
        <title>The American lobster genome reveals insights on longevity, neural, and immune adaptations.</title>
        <authorList>
            <person name="Polinski J.M."/>
            <person name="Zimin A.V."/>
            <person name="Clark K.F."/>
            <person name="Kohn A.B."/>
            <person name="Sadowski N."/>
            <person name="Timp W."/>
            <person name="Ptitsyn A."/>
            <person name="Khanna P."/>
            <person name="Romanova D.Y."/>
            <person name="Williams P."/>
            <person name="Greenwood S.J."/>
            <person name="Moroz L.L."/>
            <person name="Walt D.R."/>
            <person name="Bodnar A.G."/>
        </authorList>
    </citation>
    <scope>NUCLEOTIDE SEQUENCE</scope>
    <source>
        <strain evidence="2">GMGI-L3</strain>
    </source>
</reference>
<dbReference type="Proteomes" id="UP000747542">
    <property type="component" value="Unassembled WGS sequence"/>
</dbReference>
<keyword evidence="3" id="KW-1185">Reference proteome</keyword>
<dbReference type="OrthoDB" id="6356603at2759"/>
<feature type="region of interest" description="Disordered" evidence="1">
    <location>
        <begin position="61"/>
        <end position="129"/>
    </location>
</feature>
<name>A0A8J5JID4_HOMAM</name>
<evidence type="ECO:0000313" key="2">
    <source>
        <dbReference type="EMBL" id="KAG7156731.1"/>
    </source>
</evidence>